<reference evidence="1" key="1">
    <citation type="submission" date="2014-11" db="EMBL/GenBank/DDBJ databases">
        <authorList>
            <person name="Amaro Gonzalez C."/>
        </authorList>
    </citation>
    <scope>NUCLEOTIDE SEQUENCE</scope>
</reference>
<protein>
    <submittedName>
        <fullName evidence="1">Uncharacterized protein</fullName>
    </submittedName>
</protein>
<sequence length="42" mass="4651">MFQFISLGTICLKGTKVIIMSLMLDSLTKITRSGTKPNEGIY</sequence>
<dbReference type="EMBL" id="GBXM01029699">
    <property type="protein sequence ID" value="JAH78878.1"/>
    <property type="molecule type" value="Transcribed_RNA"/>
</dbReference>
<evidence type="ECO:0000313" key="1">
    <source>
        <dbReference type="EMBL" id="JAH78878.1"/>
    </source>
</evidence>
<name>A0A0E9VNS6_ANGAN</name>
<reference evidence="1" key="2">
    <citation type="journal article" date="2015" name="Fish Shellfish Immunol.">
        <title>Early steps in the European eel (Anguilla anguilla)-Vibrio vulnificus interaction in the gills: Role of the RtxA13 toxin.</title>
        <authorList>
            <person name="Callol A."/>
            <person name="Pajuelo D."/>
            <person name="Ebbesson L."/>
            <person name="Teles M."/>
            <person name="MacKenzie S."/>
            <person name="Amaro C."/>
        </authorList>
    </citation>
    <scope>NUCLEOTIDE SEQUENCE</scope>
</reference>
<organism evidence="1">
    <name type="scientific">Anguilla anguilla</name>
    <name type="common">European freshwater eel</name>
    <name type="synonym">Muraena anguilla</name>
    <dbReference type="NCBI Taxonomy" id="7936"/>
    <lineage>
        <taxon>Eukaryota</taxon>
        <taxon>Metazoa</taxon>
        <taxon>Chordata</taxon>
        <taxon>Craniata</taxon>
        <taxon>Vertebrata</taxon>
        <taxon>Euteleostomi</taxon>
        <taxon>Actinopterygii</taxon>
        <taxon>Neopterygii</taxon>
        <taxon>Teleostei</taxon>
        <taxon>Anguilliformes</taxon>
        <taxon>Anguillidae</taxon>
        <taxon>Anguilla</taxon>
    </lineage>
</organism>
<accession>A0A0E9VNS6</accession>
<proteinExistence type="predicted"/>
<dbReference type="AlphaFoldDB" id="A0A0E9VNS6"/>